<keyword evidence="3" id="KW-1185">Reference proteome</keyword>
<dbReference type="RefSeq" id="WP_207498708.1">
    <property type="nucleotide sequence ID" value="NZ_LPUY01000087.1"/>
</dbReference>
<dbReference type="AlphaFoldDB" id="A0A132BTR8"/>
<gene>
    <name evidence="2" type="ORF">TRIHO_33190</name>
</gene>
<evidence type="ECO:0000256" key="1">
    <source>
        <dbReference type="SAM" id="MobiDB-lite"/>
    </source>
</evidence>
<dbReference type="Proteomes" id="UP000068382">
    <property type="component" value="Unassembled WGS sequence"/>
</dbReference>
<feature type="region of interest" description="Disordered" evidence="1">
    <location>
        <begin position="235"/>
        <end position="259"/>
    </location>
</feature>
<name>A0A132BTR8_9RHOB</name>
<comment type="caution">
    <text evidence="2">The sequence shown here is derived from an EMBL/GenBank/DDBJ whole genome shotgun (WGS) entry which is preliminary data.</text>
</comment>
<protein>
    <submittedName>
        <fullName evidence="2">Uncharacterized protein</fullName>
    </submittedName>
</protein>
<evidence type="ECO:0000313" key="2">
    <source>
        <dbReference type="EMBL" id="KUP91788.1"/>
    </source>
</evidence>
<reference evidence="2 3" key="1">
    <citation type="submission" date="2015-12" db="EMBL/GenBank/DDBJ databases">
        <title>Genome sequence of the marine Rhodobacteraceae strain O3.65, Candidatus Tritonibacter horizontis.</title>
        <authorList>
            <person name="Poehlein A."/>
            <person name="Giebel H.A."/>
            <person name="Voget S."/>
            <person name="Brinkhoff T."/>
        </authorList>
    </citation>
    <scope>NUCLEOTIDE SEQUENCE [LARGE SCALE GENOMIC DNA]</scope>
    <source>
        <strain evidence="2 3">O3.65</strain>
    </source>
</reference>
<evidence type="ECO:0000313" key="3">
    <source>
        <dbReference type="Proteomes" id="UP000068382"/>
    </source>
</evidence>
<dbReference type="EMBL" id="LPUY01000087">
    <property type="protein sequence ID" value="KUP91788.1"/>
    <property type="molecule type" value="Genomic_DNA"/>
</dbReference>
<sequence length="259" mass="27910">MSVVVVAPNGTARLVEEAKRIKQIKARGHVPPACGDGIGEAPARPAFRLFEPQQFYPDGAGSAVKPAGYRGRKAMRMLDAFDKMEAQARKSLFEGYQKEVGRAYGVLFEKLDAAGVRCSSVEVLSQASGGGGGEYIDALLADRRRLDEMQRRIGSGAALAVRRIRPSARNKVGLISDRALVDMVCVQGLTLTEALRRSGWAAEGQRPNGKHVKALRCALLESLDRMAGGNVKNRVQSHHSGAMPVVDASQWSGTRKKGD</sequence>
<organism evidence="2 3">
    <name type="scientific">Tritonibacter horizontis</name>
    <dbReference type="NCBI Taxonomy" id="1768241"/>
    <lineage>
        <taxon>Bacteria</taxon>
        <taxon>Pseudomonadati</taxon>
        <taxon>Pseudomonadota</taxon>
        <taxon>Alphaproteobacteria</taxon>
        <taxon>Rhodobacterales</taxon>
        <taxon>Paracoccaceae</taxon>
        <taxon>Tritonibacter</taxon>
    </lineage>
</organism>
<proteinExistence type="predicted"/>
<accession>A0A132BTR8</accession>